<organism evidence="1">
    <name type="scientific">Arundo donax</name>
    <name type="common">Giant reed</name>
    <name type="synonym">Donax arundinaceus</name>
    <dbReference type="NCBI Taxonomy" id="35708"/>
    <lineage>
        <taxon>Eukaryota</taxon>
        <taxon>Viridiplantae</taxon>
        <taxon>Streptophyta</taxon>
        <taxon>Embryophyta</taxon>
        <taxon>Tracheophyta</taxon>
        <taxon>Spermatophyta</taxon>
        <taxon>Magnoliopsida</taxon>
        <taxon>Liliopsida</taxon>
        <taxon>Poales</taxon>
        <taxon>Poaceae</taxon>
        <taxon>PACMAD clade</taxon>
        <taxon>Arundinoideae</taxon>
        <taxon>Arundineae</taxon>
        <taxon>Arundo</taxon>
    </lineage>
</organism>
<reference evidence="1" key="1">
    <citation type="submission" date="2014-09" db="EMBL/GenBank/DDBJ databases">
        <authorList>
            <person name="Magalhaes I.L.F."/>
            <person name="Oliveira U."/>
            <person name="Santos F.R."/>
            <person name="Vidigal T.H.D.A."/>
            <person name="Brescovit A.D."/>
            <person name="Santos A.J."/>
        </authorList>
    </citation>
    <scope>NUCLEOTIDE SEQUENCE</scope>
    <source>
        <tissue evidence="1">Shoot tissue taken approximately 20 cm above the soil surface</tissue>
    </source>
</reference>
<proteinExistence type="predicted"/>
<name>A0A0A9EKM9_ARUDO</name>
<reference evidence="1" key="2">
    <citation type="journal article" date="2015" name="Data Brief">
        <title>Shoot transcriptome of the giant reed, Arundo donax.</title>
        <authorList>
            <person name="Barrero R.A."/>
            <person name="Guerrero F.D."/>
            <person name="Moolhuijzen P."/>
            <person name="Goolsby J.A."/>
            <person name="Tidwell J."/>
            <person name="Bellgard S.E."/>
            <person name="Bellgard M.I."/>
        </authorList>
    </citation>
    <scope>NUCLEOTIDE SEQUENCE</scope>
    <source>
        <tissue evidence="1">Shoot tissue taken approximately 20 cm above the soil surface</tissue>
    </source>
</reference>
<dbReference type="AlphaFoldDB" id="A0A0A9EKM9"/>
<sequence>MSTTQPSPLHHLPHRWIHPTPSSSLLVVPPPLRPTLIPHRHWSPCSALAPFST</sequence>
<accession>A0A0A9EKM9</accession>
<dbReference type="EMBL" id="GBRH01197274">
    <property type="protein sequence ID" value="JAE00622.1"/>
    <property type="molecule type" value="Transcribed_RNA"/>
</dbReference>
<protein>
    <submittedName>
        <fullName evidence="1">Uncharacterized protein</fullName>
    </submittedName>
</protein>
<evidence type="ECO:0000313" key="1">
    <source>
        <dbReference type="EMBL" id="JAE00622.1"/>
    </source>
</evidence>